<comment type="caution">
    <text evidence="4">The sequence shown here is derived from an EMBL/GenBank/DDBJ whole genome shotgun (WGS) entry which is preliminary data.</text>
</comment>
<gene>
    <name evidence="4" type="ORF">C8E99_0487</name>
</gene>
<dbReference type="GO" id="GO:0043190">
    <property type="term" value="C:ATP-binding cassette (ABC) transporter complex"/>
    <property type="evidence" value="ECO:0007669"/>
    <property type="project" value="InterPro"/>
</dbReference>
<dbReference type="Gene3D" id="3.10.105.10">
    <property type="entry name" value="Dipeptide-binding Protein, Domain 3"/>
    <property type="match status" value="1"/>
</dbReference>
<dbReference type="PIRSF" id="PIRSF002741">
    <property type="entry name" value="MppA"/>
    <property type="match status" value="1"/>
</dbReference>
<accession>A0A3D9LA28</accession>
<name>A0A3D9LA28_9MICC</name>
<dbReference type="Proteomes" id="UP000256727">
    <property type="component" value="Unassembled WGS sequence"/>
</dbReference>
<keyword evidence="5" id="KW-1185">Reference proteome</keyword>
<feature type="region of interest" description="Disordered" evidence="1">
    <location>
        <begin position="28"/>
        <end position="47"/>
    </location>
</feature>
<evidence type="ECO:0000313" key="4">
    <source>
        <dbReference type="EMBL" id="REE02710.1"/>
    </source>
</evidence>
<evidence type="ECO:0000256" key="2">
    <source>
        <dbReference type="SAM" id="SignalP"/>
    </source>
</evidence>
<feature type="signal peptide" evidence="2">
    <location>
        <begin position="1"/>
        <end position="24"/>
    </location>
</feature>
<dbReference type="AlphaFoldDB" id="A0A3D9LA28"/>
<dbReference type="Gene3D" id="3.40.190.10">
    <property type="entry name" value="Periplasmic binding protein-like II"/>
    <property type="match status" value="2"/>
</dbReference>
<proteinExistence type="predicted"/>
<feature type="compositionally biased region" description="Pro residues" evidence="1">
    <location>
        <begin position="36"/>
        <end position="47"/>
    </location>
</feature>
<dbReference type="InterPro" id="IPR000914">
    <property type="entry name" value="SBP_5_dom"/>
</dbReference>
<sequence length="586" mass="63215">MEISRRTVITSLAAAFVLPMTGCAAQIRSESAPEGSTPPPSAPPAPATVPVTIGVPARPQSLDPSLTVDAESHRSTRQVLETLLGVDHNTGAPIPYLASDWTVTDDGLRYTFSLAPDVEFHDGTALTAEVVAANFERWARLPGLLGQDRLDRLPRLAFASVFGGYAGDEQCRYVECQTVGERTVSLVLSEPIVFLAAALTSPPFGLSSPDSWVEFDRALAETEPGKLPEARPAGTGPFRWGAAPADGAGKADGADGAGKADGADEATGEHLLVLEADPDYRDGPSAVGPVTLSMITGAQQRLRELRRGRLDAFDYVSPSTLRPLVQGGAQVLQRDPFSVLYLGMNTQHPILGQLYVRQAVAHALDRRALAEEYFLAGSSQADEFVPPSLGVAHPELTTYGYDAEKARGLLELAGYRGEPLEFLYPVETSRPYLPSPEPVYARIAEDLANVGLVLEPVPVRWEDGYLDRLNADTGRAFHLSGRTGEYRDPHHFLEPLFGSHSTEFGYSNPFVVETLTEAVSSRHAETRTTLYRRSAESLALDLPALPLVYPISAVASGHTLVSYPTSPVLDERFDRIVPVDQSGPRR</sequence>
<dbReference type="InterPro" id="IPR030678">
    <property type="entry name" value="Peptide/Ni-bd"/>
</dbReference>
<keyword evidence="2" id="KW-0732">Signal</keyword>
<reference evidence="4 5" key="1">
    <citation type="submission" date="2018-07" db="EMBL/GenBank/DDBJ databases">
        <title>Sequencing the genomes of 1000 actinobacteria strains.</title>
        <authorList>
            <person name="Klenk H.-P."/>
        </authorList>
    </citation>
    <scope>NUCLEOTIDE SEQUENCE [LARGE SCALE GENOMIC DNA]</scope>
    <source>
        <strain evidence="4 5">DSM 14442</strain>
    </source>
</reference>
<dbReference type="Gene3D" id="3.90.76.10">
    <property type="entry name" value="Dipeptide-binding Protein, Domain 1"/>
    <property type="match status" value="1"/>
</dbReference>
<dbReference type="GO" id="GO:1904680">
    <property type="term" value="F:peptide transmembrane transporter activity"/>
    <property type="evidence" value="ECO:0007669"/>
    <property type="project" value="TreeGrafter"/>
</dbReference>
<dbReference type="OrthoDB" id="9796817at2"/>
<dbReference type="PANTHER" id="PTHR30290">
    <property type="entry name" value="PERIPLASMIC BINDING COMPONENT OF ABC TRANSPORTER"/>
    <property type="match status" value="1"/>
</dbReference>
<dbReference type="Pfam" id="PF00496">
    <property type="entry name" value="SBP_bac_5"/>
    <property type="match status" value="1"/>
</dbReference>
<feature type="domain" description="Solute-binding protein family 5" evidence="3">
    <location>
        <begin position="93"/>
        <end position="500"/>
    </location>
</feature>
<dbReference type="GO" id="GO:0015833">
    <property type="term" value="P:peptide transport"/>
    <property type="evidence" value="ECO:0007669"/>
    <property type="project" value="TreeGrafter"/>
</dbReference>
<organism evidence="4 5">
    <name type="scientific">Citricoccus muralis</name>
    <dbReference type="NCBI Taxonomy" id="169134"/>
    <lineage>
        <taxon>Bacteria</taxon>
        <taxon>Bacillati</taxon>
        <taxon>Actinomycetota</taxon>
        <taxon>Actinomycetes</taxon>
        <taxon>Micrococcales</taxon>
        <taxon>Micrococcaceae</taxon>
        <taxon>Citricoccus</taxon>
    </lineage>
</organism>
<protein>
    <submittedName>
        <fullName evidence="4">Peptide/nickel transport system substrate-binding protein</fullName>
    </submittedName>
</protein>
<dbReference type="GO" id="GO:0042597">
    <property type="term" value="C:periplasmic space"/>
    <property type="evidence" value="ECO:0007669"/>
    <property type="project" value="UniProtKB-ARBA"/>
</dbReference>
<feature type="region of interest" description="Disordered" evidence="1">
    <location>
        <begin position="223"/>
        <end position="263"/>
    </location>
</feature>
<dbReference type="EMBL" id="QREH01000001">
    <property type="protein sequence ID" value="REE02710.1"/>
    <property type="molecule type" value="Genomic_DNA"/>
</dbReference>
<dbReference type="RefSeq" id="WP_115930961.1">
    <property type="nucleotide sequence ID" value="NZ_QREH01000001.1"/>
</dbReference>
<evidence type="ECO:0000259" key="3">
    <source>
        <dbReference type="Pfam" id="PF00496"/>
    </source>
</evidence>
<evidence type="ECO:0000256" key="1">
    <source>
        <dbReference type="SAM" id="MobiDB-lite"/>
    </source>
</evidence>
<evidence type="ECO:0000313" key="5">
    <source>
        <dbReference type="Proteomes" id="UP000256727"/>
    </source>
</evidence>
<dbReference type="SUPFAM" id="SSF53850">
    <property type="entry name" value="Periplasmic binding protein-like II"/>
    <property type="match status" value="1"/>
</dbReference>
<feature type="chain" id="PRO_5017571954" evidence="2">
    <location>
        <begin position="25"/>
        <end position="586"/>
    </location>
</feature>
<dbReference type="InterPro" id="IPR039424">
    <property type="entry name" value="SBP_5"/>
</dbReference>